<organism evidence="1 2">
    <name type="scientific">Maridesulfovibrio ferrireducens</name>
    <dbReference type="NCBI Taxonomy" id="246191"/>
    <lineage>
        <taxon>Bacteria</taxon>
        <taxon>Pseudomonadati</taxon>
        <taxon>Thermodesulfobacteriota</taxon>
        <taxon>Desulfovibrionia</taxon>
        <taxon>Desulfovibrionales</taxon>
        <taxon>Desulfovibrionaceae</taxon>
        <taxon>Maridesulfovibrio</taxon>
    </lineage>
</organism>
<evidence type="ECO:0000313" key="1">
    <source>
        <dbReference type="EMBL" id="SDL17555.1"/>
    </source>
</evidence>
<dbReference type="OrthoDB" id="5470186at2"/>
<gene>
    <name evidence="1" type="ORF">SAMN05660337_2354</name>
</gene>
<evidence type="ECO:0000313" key="2">
    <source>
        <dbReference type="Proteomes" id="UP000199053"/>
    </source>
</evidence>
<dbReference type="AlphaFoldDB" id="A0A1G9HXK1"/>
<dbReference type="Proteomes" id="UP000199053">
    <property type="component" value="Unassembled WGS sequence"/>
</dbReference>
<protein>
    <submittedName>
        <fullName evidence="1">Uncharacterized protein</fullName>
    </submittedName>
</protein>
<proteinExistence type="predicted"/>
<accession>A0A1G9HXK1</accession>
<keyword evidence="2" id="KW-1185">Reference proteome</keyword>
<reference evidence="2" key="1">
    <citation type="submission" date="2016-10" db="EMBL/GenBank/DDBJ databases">
        <authorList>
            <person name="Varghese N."/>
            <person name="Submissions S."/>
        </authorList>
    </citation>
    <scope>NUCLEOTIDE SEQUENCE [LARGE SCALE GENOMIC DNA]</scope>
    <source>
        <strain evidence="2">DSM 16995</strain>
    </source>
</reference>
<dbReference type="RefSeq" id="WP_092161307.1">
    <property type="nucleotide sequence ID" value="NZ_FNGA01000003.1"/>
</dbReference>
<dbReference type="STRING" id="246191.SAMN05660337_2354"/>
<name>A0A1G9HXK1_9BACT</name>
<sequence>MAAFKDLSNALADEVLNDMADNFFGARKDIDDTMEYFESLSKQLFENVDEIFESCALLQKVCLGEVGYKEFWDLAGINPELYNFPEQTECSSFDDTPSFSLTNKTEYTKWVSIAYHQLARRIEAYMNGLITDNEANHGRKMRSLNRMDFYLFAEDINRKIDKVNKNISPSDVLKFTKSLDPETVVKENITGCVGPDCSAIDSQMAFKPIVIEELGLPEFPDLPDGKHTPPFIQDFCSQMYSKNKSQVKVLLEQLQKSI</sequence>
<dbReference type="EMBL" id="FNGA01000003">
    <property type="protein sequence ID" value="SDL17555.1"/>
    <property type="molecule type" value="Genomic_DNA"/>
</dbReference>